<evidence type="ECO:0000256" key="1">
    <source>
        <dbReference type="ARBA" id="ARBA00038508"/>
    </source>
</evidence>
<evidence type="ECO:0000313" key="4">
    <source>
        <dbReference type="Proteomes" id="UP001286313"/>
    </source>
</evidence>
<accession>A0AAE1BQD2</accession>
<dbReference type="InterPro" id="IPR036915">
    <property type="entry name" value="Cyclin-like_sf"/>
</dbReference>
<reference evidence="3" key="1">
    <citation type="submission" date="2023-10" db="EMBL/GenBank/DDBJ databases">
        <title>Genome assemblies of two species of porcelain crab, Petrolisthes cinctipes and Petrolisthes manimaculis (Anomura: Porcellanidae).</title>
        <authorList>
            <person name="Angst P."/>
        </authorList>
    </citation>
    <scope>NUCLEOTIDE SEQUENCE</scope>
    <source>
        <strain evidence="3">PB745_01</strain>
        <tissue evidence="3">Gill</tissue>
    </source>
</reference>
<evidence type="ECO:0000256" key="2">
    <source>
        <dbReference type="ARBA" id="ARBA00040808"/>
    </source>
</evidence>
<dbReference type="GO" id="GO:0000307">
    <property type="term" value="C:cyclin-dependent protein kinase holoenzyme complex"/>
    <property type="evidence" value="ECO:0007669"/>
    <property type="project" value="TreeGrafter"/>
</dbReference>
<dbReference type="Gene3D" id="1.10.472.10">
    <property type="entry name" value="Cyclin-like"/>
    <property type="match status" value="1"/>
</dbReference>
<sequence>MGTPKTPDKLNYSQFSKFLPEYLSYAERIRKTLYYGRLPSTDRPSLPFTSLCVEKFSGACLRGGLEVLDVRTAATLSYHACPTPASLVIALLYLDRLSPCYLAATPPSRVFLVAMMVASKYLYDDGEEDEVFNDEWATSAAITLQDLNQAELEFLSAIDWNLFVDGEAFLRTFERVEADVAWREGVKRGYFTYTDLHSLSKSLPHCYTTFLNLVSHVVAVCLVGYTAAVVSIVAGTVLAQECRQQVSSAINQMGYYTTTLDQSLAPYPDDQLPSLPLDHINDSIHSLADTVSVNLEEDESSNNTSFQGLPSRAITTLTTSILLAMSSPSSHHKPEQETERCRDCRKSGREQLGGTCQPDVHCDPSDVRITFTTGSYWLPSSFSRGPNGYAVNPMLPEDLPTPRDVVNVQKEDWVYSNPWVIPWLAWHSAPIYSSIHNFSGIGASNVGSLTGREDGWMEEWVGWVSSSVLSAVADLVPQPTLQTHFPPPSVFTRVAVTPSTPNQVPLML</sequence>
<dbReference type="CDD" id="cd20557">
    <property type="entry name" value="CYCLIN_ScPCL1-like"/>
    <property type="match status" value="1"/>
</dbReference>
<dbReference type="GO" id="GO:0019901">
    <property type="term" value="F:protein kinase binding"/>
    <property type="evidence" value="ECO:0007669"/>
    <property type="project" value="InterPro"/>
</dbReference>
<gene>
    <name evidence="3" type="ORF">Pcinc_039174</name>
</gene>
<evidence type="ECO:0000313" key="3">
    <source>
        <dbReference type="EMBL" id="KAK3854342.1"/>
    </source>
</evidence>
<dbReference type="GO" id="GO:0016538">
    <property type="term" value="F:cyclin-dependent protein serine/threonine kinase regulator activity"/>
    <property type="evidence" value="ECO:0007669"/>
    <property type="project" value="TreeGrafter"/>
</dbReference>
<comment type="similarity">
    <text evidence="1">Belongs to the CNPPD1 family.</text>
</comment>
<dbReference type="AlphaFoldDB" id="A0AAE1BQD2"/>
<organism evidence="3 4">
    <name type="scientific">Petrolisthes cinctipes</name>
    <name type="common">Flat porcelain crab</name>
    <dbReference type="NCBI Taxonomy" id="88211"/>
    <lineage>
        <taxon>Eukaryota</taxon>
        <taxon>Metazoa</taxon>
        <taxon>Ecdysozoa</taxon>
        <taxon>Arthropoda</taxon>
        <taxon>Crustacea</taxon>
        <taxon>Multicrustacea</taxon>
        <taxon>Malacostraca</taxon>
        <taxon>Eumalacostraca</taxon>
        <taxon>Eucarida</taxon>
        <taxon>Decapoda</taxon>
        <taxon>Pleocyemata</taxon>
        <taxon>Anomura</taxon>
        <taxon>Galatheoidea</taxon>
        <taxon>Porcellanidae</taxon>
        <taxon>Petrolisthes</taxon>
    </lineage>
</organism>
<dbReference type="SUPFAM" id="SSF47954">
    <property type="entry name" value="Cyclin-like"/>
    <property type="match status" value="1"/>
</dbReference>
<protein>
    <recommendedName>
        <fullName evidence="2">Protein CNPPD1</fullName>
    </recommendedName>
</protein>
<keyword evidence="4" id="KW-1185">Reference proteome</keyword>
<dbReference type="PANTHER" id="PTHR15615:SF108">
    <property type="entry name" value="PROTEIN CNPPD1"/>
    <property type="match status" value="1"/>
</dbReference>
<proteinExistence type="inferred from homology"/>
<dbReference type="PANTHER" id="PTHR15615">
    <property type="match status" value="1"/>
</dbReference>
<comment type="caution">
    <text evidence="3">The sequence shown here is derived from an EMBL/GenBank/DDBJ whole genome shotgun (WGS) entry which is preliminary data.</text>
</comment>
<dbReference type="EMBL" id="JAWQEG010006615">
    <property type="protein sequence ID" value="KAK3854342.1"/>
    <property type="molecule type" value="Genomic_DNA"/>
</dbReference>
<name>A0AAE1BQD2_PETCI</name>
<dbReference type="InterPro" id="IPR013922">
    <property type="entry name" value="Cyclin_PHO80-like"/>
</dbReference>
<dbReference type="Pfam" id="PF08613">
    <property type="entry name" value="Cyclin"/>
    <property type="match status" value="1"/>
</dbReference>
<dbReference type="GO" id="GO:0005634">
    <property type="term" value="C:nucleus"/>
    <property type="evidence" value="ECO:0007669"/>
    <property type="project" value="TreeGrafter"/>
</dbReference>
<dbReference type="Proteomes" id="UP001286313">
    <property type="component" value="Unassembled WGS sequence"/>
</dbReference>